<comment type="caution">
    <text evidence="10">The sequence shown here is derived from an EMBL/GenBank/DDBJ whole genome shotgun (WGS) entry which is preliminary data.</text>
</comment>
<keyword evidence="5 9" id="KW-1133">Transmembrane helix</keyword>
<gene>
    <name evidence="10" type="ORF">PDIGIT_LOCUS13</name>
</gene>
<feature type="transmembrane region" description="Helical" evidence="9">
    <location>
        <begin position="45"/>
        <end position="64"/>
    </location>
</feature>
<evidence type="ECO:0000256" key="8">
    <source>
        <dbReference type="SAM" id="MobiDB-lite"/>
    </source>
</evidence>
<dbReference type="GO" id="GO:0015343">
    <property type="term" value="F:siderophore-iron transmembrane transporter activity"/>
    <property type="evidence" value="ECO:0007669"/>
    <property type="project" value="TreeGrafter"/>
</dbReference>
<feature type="region of interest" description="Disordered" evidence="8">
    <location>
        <begin position="1"/>
        <end position="25"/>
    </location>
</feature>
<dbReference type="AlphaFoldDB" id="A0A9W4U0H9"/>
<keyword evidence="6" id="KW-0406">Ion transport</keyword>
<evidence type="ECO:0000256" key="6">
    <source>
        <dbReference type="ARBA" id="ARBA00023065"/>
    </source>
</evidence>
<feature type="transmembrane region" description="Helical" evidence="9">
    <location>
        <begin position="331"/>
        <end position="352"/>
    </location>
</feature>
<feature type="transmembrane region" description="Helical" evidence="9">
    <location>
        <begin position="533"/>
        <end position="555"/>
    </location>
</feature>
<dbReference type="InterPro" id="IPR036259">
    <property type="entry name" value="MFS_trans_sf"/>
</dbReference>
<dbReference type="Gene3D" id="1.20.1250.20">
    <property type="entry name" value="MFS general substrate transporter like domains"/>
    <property type="match status" value="2"/>
</dbReference>
<evidence type="ECO:0000256" key="4">
    <source>
        <dbReference type="ARBA" id="ARBA00022692"/>
    </source>
</evidence>
<name>A0A9W4U0H9_9PLEO</name>
<dbReference type="FunFam" id="1.20.1250.20:FF:000197">
    <property type="entry name" value="Siderophore iron transporter 1"/>
    <property type="match status" value="1"/>
</dbReference>
<dbReference type="GO" id="GO:0005886">
    <property type="term" value="C:plasma membrane"/>
    <property type="evidence" value="ECO:0007669"/>
    <property type="project" value="TreeGrafter"/>
</dbReference>
<dbReference type="GO" id="GO:0005768">
    <property type="term" value="C:endosome"/>
    <property type="evidence" value="ECO:0007669"/>
    <property type="project" value="TreeGrafter"/>
</dbReference>
<feature type="transmembrane region" description="Helical" evidence="9">
    <location>
        <begin position="457"/>
        <end position="475"/>
    </location>
</feature>
<keyword evidence="3" id="KW-0813">Transport</keyword>
<evidence type="ECO:0000256" key="1">
    <source>
        <dbReference type="ARBA" id="ARBA00004127"/>
    </source>
</evidence>
<proteinExistence type="inferred from homology"/>
<feature type="transmembrane region" description="Helical" evidence="9">
    <location>
        <begin position="141"/>
        <end position="161"/>
    </location>
</feature>
<evidence type="ECO:0000313" key="11">
    <source>
        <dbReference type="Proteomes" id="UP001152607"/>
    </source>
</evidence>
<reference evidence="10" key="1">
    <citation type="submission" date="2023-01" db="EMBL/GenBank/DDBJ databases">
        <authorList>
            <person name="Van Ghelder C."/>
            <person name="Rancurel C."/>
        </authorList>
    </citation>
    <scope>NUCLEOTIDE SEQUENCE</scope>
    <source>
        <strain evidence="10">CNCM I-4278</strain>
    </source>
</reference>
<dbReference type="EMBL" id="CAOQHR010000001">
    <property type="protein sequence ID" value="CAI6225685.1"/>
    <property type="molecule type" value="Genomic_DNA"/>
</dbReference>
<feature type="transmembrane region" description="Helical" evidence="9">
    <location>
        <begin position="248"/>
        <end position="274"/>
    </location>
</feature>
<keyword evidence="7 9" id="KW-0472">Membrane</keyword>
<keyword evidence="4 9" id="KW-0812">Transmembrane</keyword>
<keyword evidence="11" id="KW-1185">Reference proteome</keyword>
<evidence type="ECO:0000256" key="9">
    <source>
        <dbReference type="SAM" id="Phobius"/>
    </source>
</evidence>
<dbReference type="PANTHER" id="PTHR23501:SF92">
    <property type="entry name" value="GLUTATHIONE EXCHANGER 1-RELATED"/>
    <property type="match status" value="1"/>
</dbReference>
<comment type="subcellular location">
    <subcellularLocation>
        <location evidence="1">Endomembrane system</location>
        <topology evidence="1">Multi-pass membrane protein</topology>
    </subcellularLocation>
</comment>
<feature type="transmembrane region" description="Helical" evidence="9">
    <location>
        <begin position="372"/>
        <end position="389"/>
    </location>
</feature>
<sequence length="593" mass="64786">MKDYGERGGATPQSTDGEDSLPQSLTGEKSPGVLRIEALSSHISNLDRIFIFFSIFLIAYAYGLDGTLRYSYQPNATDGFANHSLLSTINVVRAVVAAAAQPTAAKIADVFGRIELIIVSVVFYVIGTIVEATSINVQGFAAGAFLYQIGYTCVLLLVEVVIADTTSLRSRLFFSYIPAAPFIINTWVSGDVSQAVLNNSTWRWGIGMWCIIYPVCALPLIISLWWVGSKAKRSGNMDQYKTPLQIWGWKRLAIGLFWQLDVVGIILLIAVFGLTLVPLTLAGGASTTWSQGKIIAPLILGILCIPVWIWWEKSCSHPMVPFHLLKDRAVWGALGIAVFLNFAWTCQGDYLYSVLRVAFNESDKSALRITSLYSFASVITGILLGLVVFRVRRLKPFILFGTCLFMVSFGLLIRYRGGVSRSSHSGLTGAQVLLGIAGGFFPYPAQASIQAATKHEHVAVITGLFLACYQIGSALGNSLSGAIWTQVTPGELSSRIANSTQALSWYAAPLTLVPLYPPGTPERDAAIDVYMHVQRLLCITGICLCVPLIFFACVIRNPKLGKEQSLPDAEENLEKNEGQQPIAMSNLTTFWKR</sequence>
<feature type="transmembrane region" description="Helical" evidence="9">
    <location>
        <begin position="116"/>
        <end position="135"/>
    </location>
</feature>
<feature type="transmembrane region" description="Helical" evidence="9">
    <location>
        <begin position="427"/>
        <end position="445"/>
    </location>
</feature>
<dbReference type="PANTHER" id="PTHR23501">
    <property type="entry name" value="MAJOR FACILITATOR SUPERFAMILY"/>
    <property type="match status" value="1"/>
</dbReference>
<dbReference type="InterPro" id="IPR011701">
    <property type="entry name" value="MFS"/>
</dbReference>
<accession>A0A9W4U0H9</accession>
<dbReference type="Proteomes" id="UP001152607">
    <property type="component" value="Unassembled WGS sequence"/>
</dbReference>
<dbReference type="Pfam" id="PF07690">
    <property type="entry name" value="MFS_1"/>
    <property type="match status" value="1"/>
</dbReference>
<protein>
    <submittedName>
        <fullName evidence="10">Uncharacterized protein</fullName>
    </submittedName>
</protein>
<evidence type="ECO:0000256" key="2">
    <source>
        <dbReference type="ARBA" id="ARBA00008335"/>
    </source>
</evidence>
<organism evidence="10 11">
    <name type="scientific">Periconia digitata</name>
    <dbReference type="NCBI Taxonomy" id="1303443"/>
    <lineage>
        <taxon>Eukaryota</taxon>
        <taxon>Fungi</taxon>
        <taxon>Dikarya</taxon>
        <taxon>Ascomycota</taxon>
        <taxon>Pezizomycotina</taxon>
        <taxon>Dothideomycetes</taxon>
        <taxon>Pleosporomycetidae</taxon>
        <taxon>Pleosporales</taxon>
        <taxon>Massarineae</taxon>
        <taxon>Periconiaceae</taxon>
        <taxon>Periconia</taxon>
    </lineage>
</organism>
<feature type="transmembrane region" description="Helical" evidence="9">
    <location>
        <begin position="173"/>
        <end position="190"/>
    </location>
</feature>
<dbReference type="OrthoDB" id="2241241at2759"/>
<comment type="similarity">
    <text evidence="2">Belongs to the major facilitator superfamily.</text>
</comment>
<evidence type="ECO:0000256" key="3">
    <source>
        <dbReference type="ARBA" id="ARBA00022448"/>
    </source>
</evidence>
<evidence type="ECO:0000313" key="10">
    <source>
        <dbReference type="EMBL" id="CAI6225685.1"/>
    </source>
</evidence>
<feature type="transmembrane region" description="Helical" evidence="9">
    <location>
        <begin position="294"/>
        <end position="311"/>
    </location>
</feature>
<dbReference type="SUPFAM" id="SSF103473">
    <property type="entry name" value="MFS general substrate transporter"/>
    <property type="match status" value="1"/>
</dbReference>
<evidence type="ECO:0000256" key="7">
    <source>
        <dbReference type="ARBA" id="ARBA00023136"/>
    </source>
</evidence>
<evidence type="ECO:0000256" key="5">
    <source>
        <dbReference type="ARBA" id="ARBA00022989"/>
    </source>
</evidence>
<dbReference type="GO" id="GO:0005774">
    <property type="term" value="C:vacuolar membrane"/>
    <property type="evidence" value="ECO:0007669"/>
    <property type="project" value="TreeGrafter"/>
</dbReference>
<feature type="compositionally biased region" description="Polar residues" evidence="8">
    <location>
        <begin position="11"/>
        <end position="25"/>
    </location>
</feature>
<feature type="transmembrane region" description="Helical" evidence="9">
    <location>
        <begin position="202"/>
        <end position="227"/>
    </location>
</feature>
<feature type="transmembrane region" description="Helical" evidence="9">
    <location>
        <begin position="396"/>
        <end position="415"/>
    </location>
</feature>